<gene>
    <name evidence="1" type="ORF">SAMN04515671_4256</name>
</gene>
<dbReference type="AlphaFoldDB" id="A0A1H0SSZ3"/>
<reference evidence="1 2" key="1">
    <citation type="submission" date="2016-10" db="EMBL/GenBank/DDBJ databases">
        <authorList>
            <person name="de Groot N.N."/>
        </authorList>
    </citation>
    <scope>NUCLEOTIDE SEQUENCE [LARGE SCALE GENOMIC DNA]</scope>
    <source>
        <strain evidence="2">P4-7,KCTC 19426,CECT 7604</strain>
    </source>
</reference>
<dbReference type="InterPro" id="IPR021491">
    <property type="entry name" value="DUF3145"/>
</dbReference>
<dbReference type="RefSeq" id="WP_231988236.1">
    <property type="nucleotide sequence ID" value="NZ_LT629710.1"/>
</dbReference>
<evidence type="ECO:0000313" key="1">
    <source>
        <dbReference type="EMBL" id="SDP44368.1"/>
    </source>
</evidence>
<accession>A0A1H0SSZ3</accession>
<dbReference type="Proteomes" id="UP000198741">
    <property type="component" value="Chromosome I"/>
</dbReference>
<protein>
    <recommendedName>
        <fullName evidence="3">DUF3145 domain-containing protein</fullName>
    </recommendedName>
</protein>
<keyword evidence="2" id="KW-1185">Reference proteome</keyword>
<organism evidence="1 2">
    <name type="scientific">Nakamurella panacisegetis</name>
    <dbReference type="NCBI Taxonomy" id="1090615"/>
    <lineage>
        <taxon>Bacteria</taxon>
        <taxon>Bacillati</taxon>
        <taxon>Actinomycetota</taxon>
        <taxon>Actinomycetes</taxon>
        <taxon>Nakamurellales</taxon>
        <taxon>Nakamurellaceae</taxon>
        <taxon>Nakamurella</taxon>
    </lineage>
</organism>
<dbReference type="STRING" id="1090615.SAMN04515671_4256"/>
<dbReference type="EMBL" id="LT629710">
    <property type="protein sequence ID" value="SDP44368.1"/>
    <property type="molecule type" value="Genomic_DNA"/>
</dbReference>
<name>A0A1H0SSZ3_9ACTN</name>
<evidence type="ECO:0008006" key="3">
    <source>
        <dbReference type="Google" id="ProtNLM"/>
    </source>
</evidence>
<proteinExistence type="predicted"/>
<sequence>MTTRESNTPRGTSQGVIFVHSAPAAICPHVEWAISGVIGDRVSLSWTAQPASPGQLRAEVSWKGEPGTAGRIASALRAWPMLRFEITEHGNAVSDGERVCHLPGRGIWRTAVSANGDVVLGEDQIRSLMERATSLDGLRHALSCAIGADVDAELEPYRRAGEGTPVTWLHQVG</sequence>
<evidence type="ECO:0000313" key="2">
    <source>
        <dbReference type="Proteomes" id="UP000198741"/>
    </source>
</evidence>
<dbReference type="Pfam" id="PF11343">
    <property type="entry name" value="DUF3145"/>
    <property type="match status" value="1"/>
</dbReference>